<evidence type="ECO:0000313" key="1">
    <source>
        <dbReference type="EMBL" id="CEG44271.1"/>
    </source>
</evidence>
<dbReference type="AlphaFoldDB" id="A0A0P1AUM3"/>
<evidence type="ECO:0000313" key="2">
    <source>
        <dbReference type="Proteomes" id="UP000054928"/>
    </source>
</evidence>
<name>A0A0P1AUM3_PLAHL</name>
<dbReference type="GeneID" id="36410052"/>
<keyword evidence="2" id="KW-1185">Reference proteome</keyword>
<protein>
    <submittedName>
        <fullName evidence="1">Uncharacterized protein</fullName>
    </submittedName>
</protein>
<reference evidence="2" key="1">
    <citation type="submission" date="2014-09" db="EMBL/GenBank/DDBJ databases">
        <authorList>
            <person name="Sharma Rahul"/>
            <person name="Thines Marco"/>
        </authorList>
    </citation>
    <scope>NUCLEOTIDE SEQUENCE [LARGE SCALE GENOMIC DNA]</scope>
</reference>
<dbReference type="RefSeq" id="XP_024580640.1">
    <property type="nucleotide sequence ID" value="XM_024730354.2"/>
</dbReference>
<dbReference type="Proteomes" id="UP000054928">
    <property type="component" value="Unassembled WGS sequence"/>
</dbReference>
<sequence>MVFTCAEPSEMIFEADATRFFYTAQNFRCLLSLQENHHKNMLMVSLAAYTYVVTQYSMSQTGYIPNASFFIFNQSNSRFSVPYTFGHRQT</sequence>
<dbReference type="EMBL" id="CCYD01001121">
    <property type="protein sequence ID" value="CEG44271.1"/>
    <property type="molecule type" value="Genomic_DNA"/>
</dbReference>
<proteinExistence type="predicted"/>
<accession>A0A0P1AUM3</accession>
<organism evidence="1 2">
    <name type="scientific">Plasmopara halstedii</name>
    <name type="common">Downy mildew of sunflower</name>
    <dbReference type="NCBI Taxonomy" id="4781"/>
    <lineage>
        <taxon>Eukaryota</taxon>
        <taxon>Sar</taxon>
        <taxon>Stramenopiles</taxon>
        <taxon>Oomycota</taxon>
        <taxon>Peronosporomycetes</taxon>
        <taxon>Peronosporales</taxon>
        <taxon>Peronosporaceae</taxon>
        <taxon>Plasmopara</taxon>
    </lineage>
</organism>